<accession>A0ACB7TN20</accession>
<evidence type="ECO:0000313" key="2">
    <source>
        <dbReference type="Proteomes" id="UP000821845"/>
    </source>
</evidence>
<gene>
    <name evidence="1" type="ORF">HPB50_020792</name>
</gene>
<dbReference type="EMBL" id="CM023481">
    <property type="protein sequence ID" value="KAH6947712.1"/>
    <property type="molecule type" value="Genomic_DNA"/>
</dbReference>
<comment type="caution">
    <text evidence="1">The sequence shown here is derived from an EMBL/GenBank/DDBJ whole genome shotgun (WGS) entry which is preliminary data.</text>
</comment>
<sequence length="89" mass="9343">MEVETAHAGFRPEEMSLGSSNDDAQAADDVGPAQDAATAAAWEALEETSIVPENVALNDYVNADADVIVYEELSEFEILKSARAAAAAD</sequence>
<reference evidence="1" key="1">
    <citation type="submission" date="2020-05" db="EMBL/GenBank/DDBJ databases">
        <title>Large-scale comparative analyses of tick genomes elucidate their genetic diversity and vector capacities.</title>
        <authorList>
            <person name="Jia N."/>
            <person name="Wang J."/>
            <person name="Shi W."/>
            <person name="Du L."/>
            <person name="Sun Y."/>
            <person name="Zhan W."/>
            <person name="Jiang J."/>
            <person name="Wang Q."/>
            <person name="Zhang B."/>
            <person name="Ji P."/>
            <person name="Sakyi L.B."/>
            <person name="Cui X."/>
            <person name="Yuan T."/>
            <person name="Jiang B."/>
            <person name="Yang W."/>
            <person name="Lam T.T.-Y."/>
            <person name="Chang Q."/>
            <person name="Ding S."/>
            <person name="Wang X."/>
            <person name="Zhu J."/>
            <person name="Ruan X."/>
            <person name="Zhao L."/>
            <person name="Wei J."/>
            <person name="Que T."/>
            <person name="Du C."/>
            <person name="Cheng J."/>
            <person name="Dai P."/>
            <person name="Han X."/>
            <person name="Huang E."/>
            <person name="Gao Y."/>
            <person name="Liu J."/>
            <person name="Shao H."/>
            <person name="Ye R."/>
            <person name="Li L."/>
            <person name="Wei W."/>
            <person name="Wang X."/>
            <person name="Wang C."/>
            <person name="Yang T."/>
            <person name="Huo Q."/>
            <person name="Li W."/>
            <person name="Guo W."/>
            <person name="Chen H."/>
            <person name="Zhou L."/>
            <person name="Ni X."/>
            <person name="Tian J."/>
            <person name="Zhou Y."/>
            <person name="Sheng Y."/>
            <person name="Liu T."/>
            <person name="Pan Y."/>
            <person name="Xia L."/>
            <person name="Li J."/>
            <person name="Zhao F."/>
            <person name="Cao W."/>
        </authorList>
    </citation>
    <scope>NUCLEOTIDE SEQUENCE</scope>
    <source>
        <strain evidence="1">Hyas-2018</strain>
    </source>
</reference>
<organism evidence="1 2">
    <name type="scientific">Hyalomma asiaticum</name>
    <name type="common">Tick</name>
    <dbReference type="NCBI Taxonomy" id="266040"/>
    <lineage>
        <taxon>Eukaryota</taxon>
        <taxon>Metazoa</taxon>
        <taxon>Ecdysozoa</taxon>
        <taxon>Arthropoda</taxon>
        <taxon>Chelicerata</taxon>
        <taxon>Arachnida</taxon>
        <taxon>Acari</taxon>
        <taxon>Parasitiformes</taxon>
        <taxon>Ixodida</taxon>
        <taxon>Ixodoidea</taxon>
        <taxon>Ixodidae</taxon>
        <taxon>Hyalomminae</taxon>
        <taxon>Hyalomma</taxon>
    </lineage>
</organism>
<protein>
    <submittedName>
        <fullName evidence="1">Uncharacterized protein</fullName>
    </submittedName>
</protein>
<name>A0ACB7TN20_HYAAI</name>
<proteinExistence type="predicted"/>
<evidence type="ECO:0000313" key="1">
    <source>
        <dbReference type="EMBL" id="KAH6947712.1"/>
    </source>
</evidence>
<dbReference type="Proteomes" id="UP000821845">
    <property type="component" value="Chromosome 1"/>
</dbReference>
<keyword evidence="2" id="KW-1185">Reference proteome</keyword>